<dbReference type="PANTHER" id="PTHR11735">
    <property type="entry name" value="TRNA N6-ADENOSINE THREONYLCARBAMOYLTRANSFERASE"/>
    <property type="match status" value="1"/>
</dbReference>
<reference evidence="2 3" key="1">
    <citation type="journal article" date="2015" name="Nature">
        <title>rRNA introns, odd ribosomes, and small enigmatic genomes across a large radiation of phyla.</title>
        <authorList>
            <person name="Brown C.T."/>
            <person name="Hug L.A."/>
            <person name="Thomas B.C."/>
            <person name="Sharon I."/>
            <person name="Castelle C.J."/>
            <person name="Singh A."/>
            <person name="Wilkins M.J."/>
            <person name="Williams K.H."/>
            <person name="Banfield J.F."/>
        </authorList>
    </citation>
    <scope>NUCLEOTIDE SEQUENCE [LARGE SCALE GENOMIC DNA]</scope>
</reference>
<sequence length="87" mass="10010">MKEWMQYEYLGRTRDDAAGEAFDKVARMLGLPYPGGPHISRLAEDSRQNNLPRAVTLPRPMLKEDTYDFSFSGLKTAVLRFTEQQQT</sequence>
<dbReference type="Gene3D" id="3.30.420.40">
    <property type="match status" value="1"/>
</dbReference>
<dbReference type="EMBL" id="LCRF01000052">
    <property type="protein sequence ID" value="KKW30089.1"/>
    <property type="molecule type" value="Genomic_DNA"/>
</dbReference>
<dbReference type="Proteomes" id="UP000034445">
    <property type="component" value="Unassembled WGS sequence"/>
</dbReference>
<evidence type="ECO:0000313" key="2">
    <source>
        <dbReference type="EMBL" id="KKW30089.1"/>
    </source>
</evidence>
<dbReference type="InterPro" id="IPR043129">
    <property type="entry name" value="ATPase_NBD"/>
</dbReference>
<dbReference type="SUPFAM" id="SSF53067">
    <property type="entry name" value="Actin-like ATPase domain"/>
    <property type="match status" value="1"/>
</dbReference>
<gene>
    <name evidence="2" type="ORF">UY74_C0052G0001</name>
</gene>
<dbReference type="InterPro" id="IPR000905">
    <property type="entry name" value="Gcp-like_dom"/>
</dbReference>
<feature type="non-terminal residue" evidence="2">
    <location>
        <position position="87"/>
    </location>
</feature>
<feature type="domain" description="Gcp-like" evidence="1">
    <location>
        <begin position="3"/>
        <end position="82"/>
    </location>
</feature>
<accession>A0A0G2ACE5</accession>
<evidence type="ECO:0000259" key="1">
    <source>
        <dbReference type="Pfam" id="PF00814"/>
    </source>
</evidence>
<proteinExistence type="predicted"/>
<evidence type="ECO:0000313" key="3">
    <source>
        <dbReference type="Proteomes" id="UP000034445"/>
    </source>
</evidence>
<organism evidence="2 3">
    <name type="scientific">Candidatus Kaiserbacteria bacterium GW2011_GWC2_52_8b</name>
    <dbReference type="NCBI Taxonomy" id="1618676"/>
    <lineage>
        <taxon>Bacteria</taxon>
        <taxon>Candidatus Kaiseribacteriota</taxon>
    </lineage>
</organism>
<dbReference type="Pfam" id="PF00814">
    <property type="entry name" value="TsaD"/>
    <property type="match status" value="1"/>
</dbReference>
<dbReference type="PANTHER" id="PTHR11735:SF6">
    <property type="entry name" value="TRNA N6-ADENOSINE THREONYLCARBAMOYLTRANSFERASE, MITOCHONDRIAL"/>
    <property type="match status" value="1"/>
</dbReference>
<dbReference type="AlphaFoldDB" id="A0A0G2ACE5"/>
<name>A0A0G2ACE5_9BACT</name>
<protein>
    <submittedName>
        <fullName evidence="2">Putative tRNA threonylcarbamoyladenosine biosynthesis protein Gcp</fullName>
    </submittedName>
</protein>
<comment type="caution">
    <text evidence="2">The sequence shown here is derived from an EMBL/GenBank/DDBJ whole genome shotgun (WGS) entry which is preliminary data.</text>
</comment>